<keyword evidence="3" id="KW-1185">Reference proteome</keyword>
<evidence type="ECO:0000256" key="1">
    <source>
        <dbReference type="SAM" id="MobiDB-lite"/>
    </source>
</evidence>
<reference evidence="2" key="1">
    <citation type="submission" date="2023-10" db="EMBL/GenBank/DDBJ databases">
        <authorList>
            <person name="Chen Y."/>
            <person name="Shah S."/>
            <person name="Dougan E. K."/>
            <person name="Thang M."/>
            <person name="Chan C."/>
        </authorList>
    </citation>
    <scope>NUCLEOTIDE SEQUENCE [LARGE SCALE GENOMIC DNA]</scope>
</reference>
<feature type="region of interest" description="Disordered" evidence="1">
    <location>
        <begin position="243"/>
        <end position="298"/>
    </location>
</feature>
<evidence type="ECO:0000313" key="2">
    <source>
        <dbReference type="EMBL" id="CAK0856182.1"/>
    </source>
</evidence>
<dbReference type="Proteomes" id="UP001189429">
    <property type="component" value="Unassembled WGS sequence"/>
</dbReference>
<feature type="compositionally biased region" description="Basic and acidic residues" evidence="1">
    <location>
        <begin position="430"/>
        <end position="449"/>
    </location>
</feature>
<accession>A0ABN9UA45</accession>
<protein>
    <submittedName>
        <fullName evidence="2">Uncharacterized protein</fullName>
    </submittedName>
</protein>
<organism evidence="2 3">
    <name type="scientific">Prorocentrum cordatum</name>
    <dbReference type="NCBI Taxonomy" id="2364126"/>
    <lineage>
        <taxon>Eukaryota</taxon>
        <taxon>Sar</taxon>
        <taxon>Alveolata</taxon>
        <taxon>Dinophyceae</taxon>
        <taxon>Prorocentrales</taxon>
        <taxon>Prorocentraceae</taxon>
        <taxon>Prorocentrum</taxon>
    </lineage>
</organism>
<name>A0ABN9UA45_9DINO</name>
<comment type="caution">
    <text evidence="2">The sequence shown here is derived from an EMBL/GenBank/DDBJ whole genome shotgun (WGS) entry which is preliminary data.</text>
</comment>
<sequence length="460" mass="49172">VIHSMLELREALRQEQVHQKAALNKIAVGRRIYSLARQRMPTKDANAHADAAPAEAQEGEGEVQPERPAKAGRVQHLMVALQAVRSSARRVIMEQKITAGFKAVVSHRKAKRLLRGIRHKLGVSTQEAVRAHEWDRFKQHLMVIKESVNLLEEHAGRETVQKFQEGVKVALACCEKQSYARVAFLEACRTLEMMQLREHGMADLKVEALWQELLAAVAIIDDYEENANELRQVVAELGRGCLEDSDDEGLETDDEADAAEEGEAAGAAQGGASRKDSVVSLLRGSKDGPPRRRSSAAVLLHGQVSRGFGLPLAPIKSMHDAEVESELEEAVEAARDQPDAGRSPVRSLGASDIGRSPLSPPSATKASASSSGAAGGQADAAKAARAAFAPLDAARAASAVPSPTSSVEAAGAARRRAASRAGSAAFSEGGRPKSRQERAAERAESRESAAEMSLAIPEDQ</sequence>
<dbReference type="EMBL" id="CAUYUJ010015613">
    <property type="protein sequence ID" value="CAK0856182.1"/>
    <property type="molecule type" value="Genomic_DNA"/>
</dbReference>
<feature type="compositionally biased region" description="Acidic residues" evidence="1">
    <location>
        <begin position="243"/>
        <end position="263"/>
    </location>
</feature>
<proteinExistence type="predicted"/>
<gene>
    <name evidence="2" type="ORF">PCOR1329_LOCUS46638</name>
</gene>
<feature type="non-terminal residue" evidence="2">
    <location>
        <position position="1"/>
    </location>
</feature>
<evidence type="ECO:0000313" key="3">
    <source>
        <dbReference type="Proteomes" id="UP001189429"/>
    </source>
</evidence>
<feature type="non-terminal residue" evidence="2">
    <location>
        <position position="460"/>
    </location>
</feature>
<feature type="region of interest" description="Disordered" evidence="1">
    <location>
        <begin position="321"/>
        <end position="460"/>
    </location>
</feature>
<feature type="region of interest" description="Disordered" evidence="1">
    <location>
        <begin position="40"/>
        <end position="66"/>
    </location>
</feature>
<feature type="compositionally biased region" description="Low complexity" evidence="1">
    <location>
        <begin position="361"/>
        <end position="412"/>
    </location>
</feature>
<feature type="compositionally biased region" description="Low complexity" evidence="1">
    <location>
        <begin position="419"/>
        <end position="429"/>
    </location>
</feature>